<dbReference type="EMBL" id="SWBR01000002">
    <property type="protein sequence ID" value="TKC09872.1"/>
    <property type="molecule type" value="Genomic_DNA"/>
</dbReference>
<dbReference type="InterPro" id="IPR015919">
    <property type="entry name" value="Cadherin-like_sf"/>
</dbReference>
<feature type="domain" description="Fibronectin type-III" evidence="3">
    <location>
        <begin position="492"/>
        <end position="581"/>
    </location>
</feature>
<name>A0A4V5P2V4_9SPHI</name>
<dbReference type="SUPFAM" id="SSF49313">
    <property type="entry name" value="Cadherin-like"/>
    <property type="match status" value="1"/>
</dbReference>
<feature type="domain" description="Fibronectin type-III" evidence="3">
    <location>
        <begin position="398"/>
        <end position="491"/>
    </location>
</feature>
<dbReference type="InterPro" id="IPR041286">
    <property type="entry name" value="MBG_2"/>
</dbReference>
<feature type="signal peptide" evidence="2">
    <location>
        <begin position="1"/>
        <end position="24"/>
    </location>
</feature>
<evidence type="ECO:0000256" key="1">
    <source>
        <dbReference type="ARBA" id="ARBA00022737"/>
    </source>
</evidence>
<dbReference type="Pfam" id="PF18676">
    <property type="entry name" value="MBG_2"/>
    <property type="match status" value="2"/>
</dbReference>
<evidence type="ECO:0000313" key="4">
    <source>
        <dbReference type="EMBL" id="TKC09872.1"/>
    </source>
</evidence>
<reference evidence="4 5" key="1">
    <citation type="submission" date="2019-04" db="EMBL/GenBank/DDBJ databases">
        <title>Pedobacter sp. RP-3-22 sp. nov., isolated from Arctic soil.</title>
        <authorList>
            <person name="Dahal R.H."/>
            <person name="Kim D.-U."/>
        </authorList>
    </citation>
    <scope>NUCLEOTIDE SEQUENCE [LARGE SCALE GENOMIC DNA]</scope>
    <source>
        <strain evidence="4 5">RP-3-22</strain>
    </source>
</reference>
<dbReference type="SMART" id="SM00060">
    <property type="entry name" value="FN3"/>
    <property type="match status" value="6"/>
</dbReference>
<dbReference type="Gene3D" id="3.30.160.710">
    <property type="match status" value="1"/>
</dbReference>
<evidence type="ECO:0000259" key="3">
    <source>
        <dbReference type="PROSITE" id="PS50853"/>
    </source>
</evidence>
<dbReference type="InterPro" id="IPR013783">
    <property type="entry name" value="Ig-like_fold"/>
</dbReference>
<dbReference type="PANTHER" id="PTHR46708:SF11">
    <property type="entry name" value="RECEPTOR-TYPE TYROSINE-PROTEIN PHOSPHATASE ETA-LIKE"/>
    <property type="match status" value="1"/>
</dbReference>
<dbReference type="SUPFAM" id="SSF49373">
    <property type="entry name" value="Invasin/intimin cell-adhesion fragments"/>
    <property type="match status" value="3"/>
</dbReference>
<dbReference type="Proteomes" id="UP000309488">
    <property type="component" value="Unassembled WGS sequence"/>
</dbReference>
<dbReference type="Pfam" id="PF18887">
    <property type="entry name" value="MBG_3"/>
    <property type="match status" value="5"/>
</dbReference>
<proteinExistence type="predicted"/>
<keyword evidence="1" id="KW-0677">Repeat</keyword>
<dbReference type="InterPro" id="IPR006644">
    <property type="entry name" value="Cadg"/>
</dbReference>
<dbReference type="GO" id="GO:0016020">
    <property type="term" value="C:membrane"/>
    <property type="evidence" value="ECO:0007669"/>
    <property type="project" value="InterPro"/>
</dbReference>
<feature type="domain" description="Fibronectin type-III" evidence="3">
    <location>
        <begin position="306"/>
        <end position="397"/>
    </location>
</feature>
<dbReference type="CDD" id="cd00063">
    <property type="entry name" value="FN3"/>
    <property type="match status" value="5"/>
</dbReference>
<feature type="chain" id="PRO_5020759164" evidence="2">
    <location>
        <begin position="25"/>
        <end position="4932"/>
    </location>
</feature>
<protein>
    <submittedName>
        <fullName evidence="4">T9SS type B sorting domain-containing protein</fullName>
    </submittedName>
</protein>
<dbReference type="InterPro" id="IPR003961">
    <property type="entry name" value="FN3_dom"/>
</dbReference>
<dbReference type="OrthoDB" id="355609at2"/>
<dbReference type="Gene3D" id="2.60.40.10">
    <property type="entry name" value="Immunoglobulins"/>
    <property type="match status" value="6"/>
</dbReference>
<evidence type="ECO:0000313" key="5">
    <source>
        <dbReference type="Proteomes" id="UP000309488"/>
    </source>
</evidence>
<dbReference type="NCBIfam" id="TIGR04131">
    <property type="entry name" value="Bac_Flav_CTERM"/>
    <property type="match status" value="1"/>
</dbReference>
<dbReference type="PROSITE" id="PS50853">
    <property type="entry name" value="FN3"/>
    <property type="match status" value="5"/>
</dbReference>
<dbReference type="Pfam" id="PF00041">
    <property type="entry name" value="fn3"/>
    <property type="match status" value="4"/>
</dbReference>
<feature type="domain" description="Fibronectin type-III" evidence="3">
    <location>
        <begin position="582"/>
        <end position="673"/>
    </location>
</feature>
<gene>
    <name evidence="4" type="ORF">FA048_06565</name>
</gene>
<dbReference type="InterPro" id="IPR008964">
    <property type="entry name" value="Invasin/intimin_cell_adhesion"/>
</dbReference>
<dbReference type="InterPro" id="IPR050991">
    <property type="entry name" value="ECM_Regulatory_Proteins"/>
</dbReference>
<dbReference type="InterPro" id="IPR036116">
    <property type="entry name" value="FN3_sf"/>
</dbReference>
<dbReference type="SMART" id="SM00736">
    <property type="entry name" value="CADG"/>
    <property type="match status" value="1"/>
</dbReference>
<dbReference type="RefSeq" id="WP_136839450.1">
    <property type="nucleotide sequence ID" value="NZ_SWBR01000002.1"/>
</dbReference>
<dbReference type="InterPro" id="IPR026341">
    <property type="entry name" value="T9SS_type_B"/>
</dbReference>
<accession>A0A4V5P2V4</accession>
<dbReference type="PANTHER" id="PTHR46708">
    <property type="entry name" value="TENASCIN"/>
    <property type="match status" value="1"/>
</dbReference>
<evidence type="ECO:0000256" key="2">
    <source>
        <dbReference type="SAM" id="SignalP"/>
    </source>
</evidence>
<dbReference type="Pfam" id="PF12733">
    <property type="entry name" value="Cadherin-like"/>
    <property type="match status" value="1"/>
</dbReference>
<sequence length="4932" mass="497461">MKRLLQRILFTILFISVFSSMASAVVIIATVNNGDFRTGSTWSGGVVPTTGDIAIIPSGITVVFTTAYGNGGNDDWFQPAIYIYGTLKFISAQNGAVYSLMAPQLRNAANLYVFLGGTILDNQFPNAFYLRNDLSIYNYAGSSWTIVSTATPPWTTTEFSVSPENTPVNFVPPVPGTVTGRIPVNANNPNNFIVHNSNAPPVIVPVAVTNTATSVSSSSATFNGALYSTSVATSGILFRYSTASNLSGSSTINTSTTSLAINAAATSLTAGPTLLGGTTYYYRLEGTNSAGTAVGETQSFLTLPSTPATPTVSANGANGYTLNWSAVTGAASYRLDIATDNGFTSILGSYNNLTVNSTSQAITGLTANTTYYFRLRAVNATGTSSNSTTGSQITTPVAPSTPTASVIGSGGFTISWSTVTGATSYRLDVATDNGFAAILGSYNDLTVNATSQVVTGLTANTTYYYRIRAVNAGGAGASSTAGNQLTLTANPTIPIASTITTTGFTVSWTAVTGATSYRLDVATDNGFASILGSYNDLTVAGTSQSVSALSAGTTYYFRVRALNSAGTSGNSTTASQITLPTTPSTPTASVITATGFTANWTAVTGAASYQLDVSTVNNFASFVSGYNNLSVTGTSQSITGLTEGTTYYYRVRAVNAAGNSAYSTVSSVITLPATPTTPTASGVTTSGFTVNWSAVTGAASYRLDVSTDGFSSNVVGYSDLTVNTTSQAVTGLASGNYSFRVRAVNASGASANSPVGTQSLNSPPVIGGMAAGQAVTDKTTVLPFSTVTITDAETAQTQSISVTLDVAAKGSFTTLNGFTNAGSGIYTYSGNAANAQTAIRGLVFTPTPNRVAVGSTETTTFTISVNDGVASAVTNNTTTVVSTSINDAPVLATGSTLTYTENAAATAINTGITVSDLDHATLPSASVSISGNYQNGQDLLSFTNNPATMGNVLGSFNTTTGVMTLTSSGNTATLAQWQSALRAVLYSNSSETPSTLARTVDFTVSDGSLNSNTVTSTINITAVNDAPVLAGSATVNYTENAAALAINSNITVSDVDHATLSTAVVSITGNFSNGQDVLSFTNNPATMGNVLGSFNTTTGVMTLTSSGSTATLAQWQSVLRAVLYSNSSETPSTLARTVGFLISDGAVNSNTITSTINISATNDAPVLSTGSTLTYSENAAATAINTGITVSDLDHTALSSASVSISGNYQNGQDLLSFTNNPATMGNVLGSFNTTTGVMTLTSSGNTATLAQWQSALRAVLYSNSSETPSTLARTVDFLVSDGAVNSNTITSTINITAVNDAPVLAGSATVNYTENAAAIAINNSIAVSDVDHAALSTAVVSITGNFSNGQDVLSFTNNPATMGNVLGSFNTTTGVMTLTSSGSTATLAQWQLALRAVLYANSSDNPSVLPRTISYVINDGETNSNIIASTINITAVNDLPTVANIILPQLATATFTFNFAFAANTFNDIDNSLTYTARLVGGTSLPTWLTFTNATRSFSGTPNGSDVGMLAIEVIANDGTATIATNFNLMVDPANRNITSATYNGISGILTVTGTYFKANTGGADINLSKFTITGEGGATHVLTSPNVEITNATTFSVSVNTGDKTALAAIFTKNGTLSRNGTTYNIAAAADWITAAPGFADLTGKPITVSDVTEIPVPLITAPTGITPYAATINGTIDPKLGNITAGAFVVSKNADLSNPISVPAFSPVNTSITSSMPATAVSTSLTGLTTNTTYYYQLSATNSSGEGKSAIQSFATLPSLNAYLANLTVDNGVVLDPTFTRTGISYTAAVSNAINSLKVTPTLEETTASIKVNTATVTNATASSAIALAVGLNTITTVVTAEDLSTTKTYTIAINRRAAQTITFAATASTTYGTADFDPGAASTNTGIAIAYSSSDTNVATIVAGKIHIVAPGTVTILANQAGDVNHDAASTVSQTLTINKASQVISFAALVNKTYNDIPFNLNATGGGSNNSLTYVSSNTNVATIIGNEVTIVGAGTTTITASQAGNSNYLAAVDVTQSLVVNKAAATFSLAGLTQTFDGTAKAVTATTAPANLTGVAITYDGSTTIPVNAGTYAVVASLTNDNYTAVNATGALVVGKAAQVITWTAPSNITYGTTLSATQLNATAEGTLTYTPALGTVLGGGAQTLSVTAAATTNYEAATKTVSITVDKAAQVITWTAPANIVYGTALTATQLNATAEGTLTYTPALGTILGGGAQTLIVTAAATSNYEAATKTVSITVDKAAQVITWTAPTNITYGTALSSTQLNATADGTLTYTPALGTILGGGAQTLSVTAAATSNYEAATKTVSITVDKAAQVITWTAPANITYGTALSAAHLNATADGTLTYTPALGTVLGGGTHTLSVTAAATSNYEAATKTVSITVDKAAQVITWTAPANITYGTALSAAHLNATAEGTLTYTPALGTVLGAGAQTLSVTAASTSNYEVATKTVAITVDKAAQTIVWTAPANITYGTALSATQLNATAEGTLTYIPALGTVLGGGTHTLSVTAAATSNYEAATKTVVITVDKAAAIISLAGLAQTFDGTAKPVSATTAPASLTGVAITYDGSTTIPTNAGTYAVVASLTNDNYTAINATGTLVISKAAQVITWTAPANITYGTALTATQLNATAEGTLTYTPALGTILGGEAHTLSVTAAATANHEAATKTIAITVDKAAQTIVWNLPANITYGTALSGVQLNATAEGTLTYTPALGTVLGAGLHTLSVTAAATSNYEAATKTVAIMVDKAAQTIVWTAPANITYGTALSAAQLNATAEGALTYTPALGTILGGGAQTLSVTAAATSNYEAATKTVAITVDKATQTIVWNVPANITYGTALSATQLNATAEGTLTYTPALGTVLGAGAQTLSVTAATTSNYEAATKTVSITVDKAAQVITWTAPANITYGTALSGIQLNATAEGTLTYTPALGTALGAGTQTLSVTAAATSNYESATRTVSITVDKAAQTIAWTAPANIVYGTALTATQLNATAEGTLTYTPALGTVLGAGAQTLSVTAAATSNYEAATKTVSITVDKAAQTIAWNAPANITYGTALSATQLNATAEGTLTYTPALGTVLGAGAQTLSVTAASTSNYEAATKTVAITVDKATATISLAGLAQTFDGTAKAVTATTAPANLTGVAITYDGGTAIPVNAGTYAVVASLTNDNYTAVNATGTLVISKAAQVITWTAPANITYGTALTAAQLNATAEGTLTYTPALGTALGAGAQTLSVTAAATTNYEAATKTVSITVDKAAQTIVWTAPANITYGTALSAAQLNATAEGALTYTPAIGTVLGGGTHTLSVTAAATSNYEAATKTVSITIDKAAQVIAWNVPTNITYGTALSGTQLNATADGTLIYIPAIGTILGAGTQTLSVTAASTSNYEAATKTVVITVDKAVQTIAWTTPANITYGTALSGIQLNATAEGTLTYTPALGTILGGGAQTLSVTAVATSNYEAATKTVSITVDKAVQIITWTAPANITYGTALSAAHLNATAEGTLTYTPALGTVLGAGAQTLSVTAASTSNYEAATKTVSITVDKAPQVITWSAPVNITYGTALSGTQLNATAQGALTYTPALGTILGAGSHTLSITAAATTNYEAATKTVVMTVDKATATISLSGLAQTFDGTAKPVSTTTVPASLTGVAITYAGSTVVPTNAGTYAVVASLTNDNYTAVNATGTLVISKAAQVITWTAPSNITYGTALSATQLNATAEGTLTYTPALGAVLGGGTHTLSVTAAATSNYEAATKTVSITVDKAAQTITWTAPANITYGTALTATQLNATAEGTLTYTPALGTVLGAGLQTLLVTAAATSNYEAATKTVSITVDKAAQTIVWTAPANITYGTALSGVQLNATAEGTLTYTPGLGTILGGGAHTLSVTAAATANHEAATKTIAITVDKVAQTIVWNLPANITYGTALSGVQLNATADGILTYTPALGTVLGGGTHTLSVTAATTSNYEAATKTVSIMVDKAAQTIVWTAPANITYGTALTATQLNATAEGTLTYTPALGTVLGAGLHTLSVTAAATSNYEAATKTVAIMVDKAAQTIVWTAPANITYGTALSAVQLNATSEGALTYTPALGTILGGGAQTLSVTAAATSNYEAATKTVAITVDKATQTIVWNVPANITYGTALSAVQLNAAADGTLTYTPAIGTILGAGLQTLSVTAASTSNYEAATKTVAITVDKAVQTIAWNTPANITYGTALSGIQLNATAEGTLTYTPSIGTILGAGLHTLSVTAASTSNYEAATKTVALSVDKATATISLTGLTQTFDGTAKAVTATTTPANLTGVVITYDGSTTIPTNAGTYAVVASLTNDNYTAINATGTLVIGKVTQTITFAPLPNKTFGDFNFNLTSTGGASGNAVSYTSSNPLVAKVSGNTVTIVGAGTTTITANQAGNIDYAAASNVDQVLTVLQKPVTGAFTAANKIYDGTVSAIITTRSLIGVLSTDMGNVTLIGGTAIFDNIQSGTAKTVTSTGMTLAGIGASNYQLSSVSVAIADISSKQITVTADAKTKTYGDADPVLTYTVPAGSLIGTDAITGALTRATGNGAGIYAINIGTITAGSNYAINYIPANFTISQKVLTITADNQSRLFNTVNPTLTATYNGFVGAEHVATLTTLPILTTTAVISSPVGNYPIIVSGAAATNYSFNYVNGTLTIINNTQSITFAALGDKLSTDAIFTLNATSSAGLTITYTSNDPTIARIVNGNQVEILKAGTVNITASQFGDANYAAAVPVIQSLRILDNPVPVIAITSDLGTSISKGETAKLTATGATTYVWSNANGVIGAQNTAVLTVRPLVNTIYTVTGANQFGRTSTQTIALTVKEDLQSVVIAPSATNIISPNGDGVNDFFTVKNIDAYPNNTMTIFDRGGKTLYKVKSYQNDWDGKINGLALEEGTYYYIVEFGDGKTNAKKGFITIVKE</sequence>
<keyword evidence="2" id="KW-0732">Signal</keyword>
<organism evidence="4 5">
    <name type="scientific">Pedobacter polaris</name>
    <dbReference type="NCBI Taxonomy" id="2571273"/>
    <lineage>
        <taxon>Bacteria</taxon>
        <taxon>Pseudomonadati</taxon>
        <taxon>Bacteroidota</taxon>
        <taxon>Sphingobacteriia</taxon>
        <taxon>Sphingobacteriales</taxon>
        <taxon>Sphingobacteriaceae</taxon>
        <taxon>Pedobacter</taxon>
    </lineage>
</organism>
<dbReference type="GO" id="GO:0005509">
    <property type="term" value="F:calcium ion binding"/>
    <property type="evidence" value="ECO:0007669"/>
    <property type="project" value="InterPro"/>
</dbReference>
<dbReference type="InterPro" id="IPR025883">
    <property type="entry name" value="Cadherin-like_domain"/>
</dbReference>
<dbReference type="Gene3D" id="2.60.40.1080">
    <property type="match status" value="1"/>
</dbReference>
<feature type="domain" description="Fibronectin type-III" evidence="3">
    <location>
        <begin position="674"/>
        <end position="765"/>
    </location>
</feature>
<dbReference type="InterPro" id="IPR043772">
    <property type="entry name" value="MBG_3"/>
</dbReference>
<keyword evidence="5" id="KW-1185">Reference proteome</keyword>
<comment type="caution">
    <text evidence="4">The sequence shown here is derived from an EMBL/GenBank/DDBJ whole genome shotgun (WGS) entry which is preliminary data.</text>
</comment>
<dbReference type="Pfam" id="PF13585">
    <property type="entry name" value="CHU_C"/>
    <property type="match status" value="1"/>
</dbReference>
<dbReference type="SUPFAM" id="SSF49265">
    <property type="entry name" value="Fibronectin type III"/>
    <property type="match status" value="4"/>
</dbReference>